<comment type="pathway">
    <text evidence="10">Protein modification; lipoprotein biosynthesis (signal peptide cleavage).</text>
</comment>
<reference evidence="13 14" key="1">
    <citation type="submission" date="2022-11" db="EMBL/GenBank/DDBJ databases">
        <title>Genome sequence of clinical isolate of the human pathogenic Borrelia fainii.</title>
        <authorList>
            <person name="Itokawa K."/>
            <person name="Sato K."/>
            <person name="Qiu Y."/>
        </authorList>
    </citation>
    <scope>NUCLEOTIDE SEQUENCE [LARGE SCALE GENOMIC DNA]</scope>
    <source>
        <strain evidence="13 14">Qtaro</strain>
    </source>
</reference>
<keyword evidence="13" id="KW-0449">Lipoprotein</keyword>
<dbReference type="PROSITE" id="PS00855">
    <property type="entry name" value="SPASE_II"/>
    <property type="match status" value="1"/>
</dbReference>
<feature type="transmembrane region" description="Helical" evidence="10">
    <location>
        <begin position="144"/>
        <end position="162"/>
    </location>
</feature>
<evidence type="ECO:0000313" key="13">
    <source>
        <dbReference type="EMBL" id="BDU62851.1"/>
    </source>
</evidence>
<evidence type="ECO:0000256" key="3">
    <source>
        <dbReference type="ARBA" id="ARBA00022519"/>
    </source>
</evidence>
<keyword evidence="5 10" id="KW-0812">Transmembrane</keyword>
<evidence type="ECO:0000256" key="7">
    <source>
        <dbReference type="ARBA" id="ARBA00022801"/>
    </source>
</evidence>
<proteinExistence type="inferred from homology"/>
<sequence length="175" mass="20181">MNINRNRLINNFIFISILVFFDQWSKYLVVKYIKIGTEYLSFFGDFFKIIHVRNTGVLFSIGSNIDPSLKSLFFLIIPIIVLIFVFSFALKEINKIVRIALVLILSGGIGNIIDRLFRPLGVVDFLDVKFFGIFGLQRWPTFNFADSYVVIGITLFIIYDLFAKNQSTKNQSTNL</sequence>
<evidence type="ECO:0000256" key="6">
    <source>
        <dbReference type="ARBA" id="ARBA00022750"/>
    </source>
</evidence>
<keyword evidence="6 10" id="KW-0064">Aspartyl protease</keyword>
<organism evidence="13 14">
    <name type="scientific">Candidatus Borrelia fainii</name>
    <dbReference type="NCBI Taxonomy" id="2518322"/>
    <lineage>
        <taxon>Bacteria</taxon>
        <taxon>Pseudomonadati</taxon>
        <taxon>Spirochaetota</taxon>
        <taxon>Spirochaetia</taxon>
        <taxon>Spirochaetales</taxon>
        <taxon>Borreliaceae</taxon>
        <taxon>Borrelia</taxon>
    </lineage>
</organism>
<evidence type="ECO:0000256" key="12">
    <source>
        <dbReference type="RuleBase" id="RU004181"/>
    </source>
</evidence>
<dbReference type="RefSeq" id="WP_281861288.1">
    <property type="nucleotide sequence ID" value="NZ_AP027070.1"/>
</dbReference>
<dbReference type="HAMAP" id="MF_00161">
    <property type="entry name" value="LspA"/>
    <property type="match status" value="1"/>
</dbReference>
<comment type="catalytic activity">
    <reaction evidence="10 11">
        <text>Release of signal peptides from bacterial membrane prolipoproteins. Hydrolyzes -Xaa-Yaa-Zaa-|-(S,diacylglyceryl)Cys-, in which Xaa is hydrophobic (preferably Leu), and Yaa (Ala or Ser) and Zaa (Gly or Ala) have small, neutral side chains.</text>
        <dbReference type="EC" id="3.4.23.36"/>
    </reaction>
</comment>
<feature type="transmembrane region" description="Helical" evidence="10">
    <location>
        <begin position="96"/>
        <end position="113"/>
    </location>
</feature>
<evidence type="ECO:0000256" key="10">
    <source>
        <dbReference type="HAMAP-Rule" id="MF_00161"/>
    </source>
</evidence>
<protein>
    <recommendedName>
        <fullName evidence="10">Lipoprotein signal peptidase</fullName>
        <ecNumber evidence="10">3.4.23.36</ecNumber>
    </recommendedName>
    <alternativeName>
        <fullName evidence="10">Prolipoprotein signal peptidase</fullName>
    </alternativeName>
    <alternativeName>
        <fullName evidence="10">Signal peptidase II</fullName>
        <shortName evidence="10">SPase II</shortName>
    </alternativeName>
</protein>
<name>A0ABM8DJZ9_9SPIR</name>
<keyword evidence="14" id="KW-1185">Reference proteome</keyword>
<keyword evidence="2 10" id="KW-1003">Cell membrane</keyword>
<evidence type="ECO:0000256" key="5">
    <source>
        <dbReference type="ARBA" id="ARBA00022692"/>
    </source>
</evidence>
<feature type="active site" evidence="10">
    <location>
        <position position="124"/>
    </location>
</feature>
<dbReference type="NCBIfam" id="TIGR00077">
    <property type="entry name" value="lspA"/>
    <property type="match status" value="1"/>
</dbReference>
<comment type="similarity">
    <text evidence="1 10 12">Belongs to the peptidase A8 family.</text>
</comment>
<gene>
    <name evidence="10 13" type="primary">lspA</name>
    <name evidence="13" type="ORF">BOFE_03910</name>
</gene>
<comment type="subcellular location">
    <subcellularLocation>
        <location evidence="10">Cell membrane</location>
        <topology evidence="10">Multi-pass membrane protein</topology>
    </subcellularLocation>
</comment>
<accession>A0ABM8DJZ9</accession>
<keyword evidence="3" id="KW-0997">Cell inner membrane</keyword>
<dbReference type="EMBL" id="AP027070">
    <property type="protein sequence ID" value="BDU62851.1"/>
    <property type="molecule type" value="Genomic_DNA"/>
</dbReference>
<dbReference type="InterPro" id="IPR001872">
    <property type="entry name" value="Peptidase_A8"/>
</dbReference>
<dbReference type="PRINTS" id="PR00781">
    <property type="entry name" value="LIPOSIGPTASE"/>
</dbReference>
<dbReference type="PANTHER" id="PTHR33695">
    <property type="entry name" value="LIPOPROTEIN SIGNAL PEPTIDASE"/>
    <property type="match status" value="1"/>
</dbReference>
<dbReference type="PANTHER" id="PTHR33695:SF1">
    <property type="entry name" value="LIPOPROTEIN SIGNAL PEPTIDASE"/>
    <property type="match status" value="1"/>
</dbReference>
<evidence type="ECO:0000313" key="14">
    <source>
        <dbReference type="Proteomes" id="UP001317516"/>
    </source>
</evidence>
<comment type="function">
    <text evidence="10 11">This protein specifically catalyzes the removal of signal peptides from prolipoproteins.</text>
</comment>
<keyword evidence="4 10" id="KW-0645">Protease</keyword>
<evidence type="ECO:0000256" key="11">
    <source>
        <dbReference type="RuleBase" id="RU000594"/>
    </source>
</evidence>
<keyword evidence="9 10" id="KW-0472">Membrane</keyword>
<keyword evidence="8 10" id="KW-1133">Transmembrane helix</keyword>
<evidence type="ECO:0000256" key="2">
    <source>
        <dbReference type="ARBA" id="ARBA00022475"/>
    </source>
</evidence>
<evidence type="ECO:0000256" key="9">
    <source>
        <dbReference type="ARBA" id="ARBA00023136"/>
    </source>
</evidence>
<feature type="transmembrane region" description="Helical" evidence="10">
    <location>
        <begin position="72"/>
        <end position="89"/>
    </location>
</feature>
<keyword evidence="7 10" id="KW-0378">Hydrolase</keyword>
<dbReference type="Pfam" id="PF01252">
    <property type="entry name" value="Peptidase_A8"/>
    <property type="match status" value="1"/>
</dbReference>
<dbReference type="EC" id="3.4.23.36" evidence="10"/>
<feature type="transmembrane region" description="Helical" evidence="10">
    <location>
        <begin position="12"/>
        <end position="33"/>
    </location>
</feature>
<evidence type="ECO:0000256" key="8">
    <source>
        <dbReference type="ARBA" id="ARBA00022989"/>
    </source>
</evidence>
<dbReference type="Proteomes" id="UP001317516">
    <property type="component" value="Chromosome"/>
</dbReference>
<evidence type="ECO:0000256" key="1">
    <source>
        <dbReference type="ARBA" id="ARBA00006139"/>
    </source>
</evidence>
<evidence type="ECO:0000256" key="4">
    <source>
        <dbReference type="ARBA" id="ARBA00022670"/>
    </source>
</evidence>
<feature type="active site" evidence="10">
    <location>
        <position position="146"/>
    </location>
</feature>